<dbReference type="PANTHER" id="PTHR33445">
    <property type="entry name" value="ATP SYNTHASE SUBUNIT B', CHLOROPLASTIC"/>
    <property type="match status" value="1"/>
</dbReference>
<dbReference type="Proteomes" id="UP000676409">
    <property type="component" value="Chromosome"/>
</dbReference>
<evidence type="ECO:0000256" key="14">
    <source>
        <dbReference type="RuleBase" id="RU003848"/>
    </source>
</evidence>
<evidence type="ECO:0000256" key="16">
    <source>
        <dbReference type="SAM" id="MobiDB-lite"/>
    </source>
</evidence>
<dbReference type="HAMAP" id="MF_01398">
    <property type="entry name" value="ATP_synth_b_bprime"/>
    <property type="match status" value="1"/>
</dbReference>
<evidence type="ECO:0000256" key="15">
    <source>
        <dbReference type="SAM" id="Coils"/>
    </source>
</evidence>
<dbReference type="EMBL" id="CP073078">
    <property type="protein sequence ID" value="QUD87729.1"/>
    <property type="molecule type" value="Genomic_DNA"/>
</dbReference>
<dbReference type="Pfam" id="PF00430">
    <property type="entry name" value="ATP-synt_B"/>
    <property type="match status" value="1"/>
</dbReference>
<keyword evidence="9 13" id="KW-0066">ATP synthesis</keyword>
<keyword evidence="2 13" id="KW-0813">Transport</keyword>
<keyword evidence="18" id="KW-1185">Reference proteome</keyword>
<dbReference type="InterPro" id="IPR050059">
    <property type="entry name" value="ATP_synthase_B_chain"/>
</dbReference>
<name>A0A975FZB1_9CAUL</name>
<keyword evidence="4 13" id="KW-0812">Transmembrane</keyword>
<dbReference type="RefSeq" id="WP_211937779.1">
    <property type="nucleotide sequence ID" value="NZ_CP073078.1"/>
</dbReference>
<feature type="coiled-coil region" evidence="15">
    <location>
        <begin position="75"/>
        <end position="130"/>
    </location>
</feature>
<evidence type="ECO:0000256" key="11">
    <source>
        <dbReference type="ARBA" id="ARBA00025614"/>
    </source>
</evidence>
<protein>
    <recommendedName>
        <fullName evidence="13">ATP synthase subunit b</fullName>
    </recommendedName>
    <alternativeName>
        <fullName evidence="13">ATP synthase F(0) sector subunit b</fullName>
    </alternativeName>
    <alternativeName>
        <fullName evidence="13">ATPase subunit I</fullName>
    </alternativeName>
    <alternativeName>
        <fullName evidence="13">F-type ATPase subunit b</fullName>
        <shortName evidence="13">F-ATPase subunit b</shortName>
    </alternativeName>
</protein>
<evidence type="ECO:0000256" key="6">
    <source>
        <dbReference type="ARBA" id="ARBA00022989"/>
    </source>
</evidence>
<evidence type="ECO:0000256" key="12">
    <source>
        <dbReference type="ARBA" id="ARBA00037847"/>
    </source>
</evidence>
<gene>
    <name evidence="13" type="primary">atpF</name>
    <name evidence="17" type="ORF">KCG34_22220</name>
</gene>
<organism evidence="17 18">
    <name type="scientific">Phenylobacterium montanum</name>
    <dbReference type="NCBI Taxonomy" id="2823693"/>
    <lineage>
        <taxon>Bacteria</taxon>
        <taxon>Pseudomonadati</taxon>
        <taxon>Pseudomonadota</taxon>
        <taxon>Alphaproteobacteria</taxon>
        <taxon>Caulobacterales</taxon>
        <taxon>Caulobacteraceae</taxon>
        <taxon>Phenylobacterium</taxon>
    </lineage>
</organism>
<dbReference type="InterPro" id="IPR002146">
    <property type="entry name" value="ATP_synth_b/b'su_bac/chlpt"/>
</dbReference>
<evidence type="ECO:0000256" key="10">
    <source>
        <dbReference type="ARBA" id="ARBA00025198"/>
    </source>
</evidence>
<proteinExistence type="inferred from homology"/>
<comment type="function">
    <text evidence="10 13">F(1)F(0) ATP synthase produces ATP from ADP in the presence of a proton or sodium gradient. F-type ATPases consist of two structural domains, F(1) containing the extramembraneous catalytic core and F(0) containing the membrane proton channel, linked together by a central stalk and a peripheral stalk. During catalysis, ATP synthesis in the catalytic domain of F(1) is coupled via a rotary mechanism of the central stalk subunits to proton translocation.</text>
</comment>
<dbReference type="KEGG" id="caul:KCG34_22220"/>
<evidence type="ECO:0000256" key="8">
    <source>
        <dbReference type="ARBA" id="ARBA00023136"/>
    </source>
</evidence>
<evidence type="ECO:0000256" key="5">
    <source>
        <dbReference type="ARBA" id="ARBA00022781"/>
    </source>
</evidence>
<keyword evidence="8 13" id="KW-0472">Membrane</keyword>
<evidence type="ECO:0000256" key="7">
    <source>
        <dbReference type="ARBA" id="ARBA00023065"/>
    </source>
</evidence>
<keyword evidence="7 13" id="KW-0406">Ion transport</keyword>
<feature type="region of interest" description="Disordered" evidence="16">
    <location>
        <begin position="1"/>
        <end position="23"/>
    </location>
</feature>
<sequence>MAADTVQPTQATTAPADTGSGGLPQFDLAQWPGQMVWMLIIFTFMFVMFARVFVPKVGGTIADREDRVSGDFGAARKLKEEADALAQAAAAEMDQARAAAQKLAVDAKAKAKAEAAKREALEEAKLAEMLAKSDSLLTAARDAAMGHVRGIAEETAGLIVSKLTGSAATAAEIKSAGA</sequence>
<dbReference type="GO" id="GO:0046933">
    <property type="term" value="F:proton-transporting ATP synthase activity, rotational mechanism"/>
    <property type="evidence" value="ECO:0007669"/>
    <property type="project" value="UniProtKB-UniRule"/>
</dbReference>
<keyword evidence="6 13" id="KW-1133">Transmembrane helix</keyword>
<evidence type="ECO:0000256" key="4">
    <source>
        <dbReference type="ARBA" id="ARBA00022692"/>
    </source>
</evidence>
<comment type="subunit">
    <text evidence="13">F-type ATPases have 2 components, F(1) - the catalytic core - and F(0) - the membrane proton channel. F(1) has five subunits: alpha(3), beta(3), gamma(1), delta(1), epsilon(1). F(0) has three main subunits: a(1), b(2) and c(10-14). The alpha and beta chains form an alternating ring which encloses part of the gamma chain. F(1) is attached to F(0) by a central stalk formed by the gamma and epsilon chains, while a peripheral stalk is formed by the delta and b chains.</text>
</comment>
<evidence type="ECO:0000256" key="9">
    <source>
        <dbReference type="ARBA" id="ARBA00023310"/>
    </source>
</evidence>
<accession>A0A975FZB1</accession>
<evidence type="ECO:0000256" key="13">
    <source>
        <dbReference type="HAMAP-Rule" id="MF_01398"/>
    </source>
</evidence>
<comment type="subcellular location">
    <subcellularLocation>
        <location evidence="13">Cell membrane</location>
        <topology evidence="13">Single-pass membrane protein</topology>
    </subcellularLocation>
    <subcellularLocation>
        <location evidence="12">Endomembrane system</location>
        <topology evidence="12">Single-pass membrane protein</topology>
    </subcellularLocation>
</comment>
<keyword evidence="3 13" id="KW-0138">CF(0)</keyword>
<dbReference type="AlphaFoldDB" id="A0A975FZB1"/>
<dbReference type="GO" id="GO:0045259">
    <property type="term" value="C:proton-transporting ATP synthase complex"/>
    <property type="evidence" value="ECO:0007669"/>
    <property type="project" value="UniProtKB-KW"/>
</dbReference>
<keyword evidence="13" id="KW-1003">Cell membrane</keyword>
<feature type="compositionally biased region" description="Low complexity" evidence="16">
    <location>
        <begin position="1"/>
        <end position="18"/>
    </location>
</feature>
<keyword evidence="5 13" id="KW-0375">Hydrogen ion transport</keyword>
<evidence type="ECO:0000313" key="18">
    <source>
        <dbReference type="Proteomes" id="UP000676409"/>
    </source>
</evidence>
<dbReference type="GO" id="GO:0046961">
    <property type="term" value="F:proton-transporting ATPase activity, rotational mechanism"/>
    <property type="evidence" value="ECO:0007669"/>
    <property type="project" value="TreeGrafter"/>
</dbReference>
<comment type="function">
    <text evidence="11">Component of the F(0) channel, it forms part of the peripheral stalk, linking F(1) to F(0). The b'-subunit is a diverged and duplicated form of b found in plants and photosynthetic bacteria.</text>
</comment>
<reference evidence="17" key="1">
    <citation type="submission" date="2021-04" db="EMBL/GenBank/DDBJ databases">
        <title>The complete genome sequence of Caulobacter sp. S6.</title>
        <authorList>
            <person name="Tang Y."/>
            <person name="Ouyang W."/>
            <person name="Liu Q."/>
            <person name="Huang B."/>
            <person name="Guo Z."/>
            <person name="Lei P."/>
        </authorList>
    </citation>
    <scope>NUCLEOTIDE SEQUENCE</scope>
    <source>
        <strain evidence="17">S6</strain>
    </source>
</reference>
<evidence type="ECO:0000256" key="2">
    <source>
        <dbReference type="ARBA" id="ARBA00022448"/>
    </source>
</evidence>
<keyword evidence="15" id="KW-0175">Coiled coil</keyword>
<feature type="transmembrane region" description="Helical" evidence="13">
    <location>
        <begin position="35"/>
        <end position="54"/>
    </location>
</feature>
<dbReference type="PANTHER" id="PTHR33445:SF1">
    <property type="entry name" value="ATP SYNTHASE SUBUNIT B"/>
    <property type="match status" value="1"/>
</dbReference>
<dbReference type="GO" id="GO:0005886">
    <property type="term" value="C:plasma membrane"/>
    <property type="evidence" value="ECO:0007669"/>
    <property type="project" value="UniProtKB-SubCell"/>
</dbReference>
<evidence type="ECO:0000313" key="17">
    <source>
        <dbReference type="EMBL" id="QUD87729.1"/>
    </source>
</evidence>
<evidence type="ECO:0000256" key="3">
    <source>
        <dbReference type="ARBA" id="ARBA00022547"/>
    </source>
</evidence>
<dbReference type="GO" id="GO:0012505">
    <property type="term" value="C:endomembrane system"/>
    <property type="evidence" value="ECO:0007669"/>
    <property type="project" value="UniProtKB-SubCell"/>
</dbReference>
<evidence type="ECO:0000256" key="1">
    <source>
        <dbReference type="ARBA" id="ARBA00005513"/>
    </source>
</evidence>
<comment type="similarity">
    <text evidence="1 13 14">Belongs to the ATPase B chain family.</text>
</comment>